<dbReference type="Pfam" id="PF00149">
    <property type="entry name" value="Metallophos"/>
    <property type="match status" value="1"/>
</dbReference>
<dbReference type="Proteomes" id="UP000827092">
    <property type="component" value="Unassembled WGS sequence"/>
</dbReference>
<gene>
    <name evidence="8" type="ORF">JTE90_006890</name>
</gene>
<evidence type="ECO:0000259" key="6">
    <source>
        <dbReference type="Pfam" id="PF14008"/>
    </source>
</evidence>
<organism evidence="8 9">
    <name type="scientific">Oedothorax gibbosus</name>
    <dbReference type="NCBI Taxonomy" id="931172"/>
    <lineage>
        <taxon>Eukaryota</taxon>
        <taxon>Metazoa</taxon>
        <taxon>Ecdysozoa</taxon>
        <taxon>Arthropoda</taxon>
        <taxon>Chelicerata</taxon>
        <taxon>Arachnida</taxon>
        <taxon>Araneae</taxon>
        <taxon>Araneomorphae</taxon>
        <taxon>Entelegynae</taxon>
        <taxon>Araneoidea</taxon>
        <taxon>Linyphiidae</taxon>
        <taxon>Erigoninae</taxon>
        <taxon>Oedothorax</taxon>
    </lineage>
</organism>
<keyword evidence="3" id="KW-0378">Hydrolase</keyword>
<dbReference type="GO" id="GO:0003993">
    <property type="term" value="F:acid phosphatase activity"/>
    <property type="evidence" value="ECO:0007669"/>
    <property type="project" value="UniProtKB-EC"/>
</dbReference>
<feature type="domain" description="Purple acid phosphatase N-terminal" evidence="7">
    <location>
        <begin position="23"/>
        <end position="113"/>
    </location>
</feature>
<keyword evidence="2" id="KW-0325">Glycoprotein</keyword>
<sequence length="446" mass="51340">MVSLPWNAFAIIICCWGCAWARPEQVHISLGERLDEMTVMWSTFRATELTTVQFGESADNLDRSANGTWQVLNNRGSHQWVHTVRVTNLKVDTKYFYRVGDGQEWSDIFSFRTLKKGVEWRPRVVIFGDLGYRDAASVPRLTKEVENEDVDVILHNGDIAYDLHTNNGKVGDNFMNLIQPIAARVPYMVSVGNHEAFNWNYTNYKTRFDMPGTDDNLWYSFKVGPIHFIVMSTEVYFFLLYGGLDAVYSHYKWLDDTLRQANLPQNRAKWPWVITLGHRPMYCSNAALRYCRLDSNPVRVGVLRAYGLEDVLYRHGVDVAFWGHNHCYERLLPTYDGKVYNGSVESPYRNPGAPIHITSGAAGNQEGSSNFRGVLQPWSAFGTTEKGYTKLVPYNSTHLFLQQLSSEQHDKVIDSLFIVKEKHGSYPKLPNRRTSRKKKNRRKIFL</sequence>
<proteinExistence type="inferred from homology"/>
<comment type="caution">
    <text evidence="8">The sequence shown here is derived from an EMBL/GenBank/DDBJ whole genome shotgun (WGS) entry which is preliminary data.</text>
</comment>
<evidence type="ECO:0000256" key="2">
    <source>
        <dbReference type="ARBA" id="ARBA00023180"/>
    </source>
</evidence>
<keyword evidence="1 3" id="KW-0732">Signal</keyword>
<dbReference type="EMBL" id="JAFNEN010000043">
    <property type="protein sequence ID" value="KAG8198137.1"/>
    <property type="molecule type" value="Genomic_DNA"/>
</dbReference>
<reference evidence="8 9" key="1">
    <citation type="journal article" date="2022" name="Nat. Ecol. Evol.">
        <title>A masculinizing supergene underlies an exaggerated male reproductive morph in a spider.</title>
        <authorList>
            <person name="Hendrickx F."/>
            <person name="De Corte Z."/>
            <person name="Sonet G."/>
            <person name="Van Belleghem S.M."/>
            <person name="Kostlbacher S."/>
            <person name="Vangestel C."/>
        </authorList>
    </citation>
    <scope>NUCLEOTIDE SEQUENCE [LARGE SCALE GENOMIC DNA]</scope>
    <source>
        <strain evidence="8">W744_W776</strain>
    </source>
</reference>
<feature type="signal peptide" evidence="3">
    <location>
        <begin position="1"/>
        <end position="21"/>
    </location>
</feature>
<evidence type="ECO:0000313" key="8">
    <source>
        <dbReference type="EMBL" id="KAG8198137.1"/>
    </source>
</evidence>
<dbReference type="InterPro" id="IPR004843">
    <property type="entry name" value="Calcineurin-like_PHP"/>
</dbReference>
<evidence type="ECO:0000259" key="7">
    <source>
        <dbReference type="Pfam" id="PF16656"/>
    </source>
</evidence>
<evidence type="ECO:0000313" key="9">
    <source>
        <dbReference type="Proteomes" id="UP000827092"/>
    </source>
</evidence>
<comment type="similarity">
    <text evidence="3">Belongs to the metallophosphoesterase superfamily. Purple acid phosphatase family.</text>
</comment>
<dbReference type="InterPro" id="IPR015914">
    <property type="entry name" value="PAPs_N"/>
</dbReference>
<comment type="catalytic activity">
    <reaction evidence="3">
        <text>a phosphate monoester + H2O = an alcohol + phosphate</text>
        <dbReference type="Rhea" id="RHEA:15017"/>
        <dbReference type="ChEBI" id="CHEBI:15377"/>
        <dbReference type="ChEBI" id="CHEBI:30879"/>
        <dbReference type="ChEBI" id="CHEBI:43474"/>
        <dbReference type="ChEBI" id="CHEBI:67140"/>
        <dbReference type="EC" id="3.1.3.2"/>
    </reaction>
</comment>
<dbReference type="InterPro" id="IPR008963">
    <property type="entry name" value="Purple_acid_Pase-like_N"/>
</dbReference>
<evidence type="ECO:0000256" key="4">
    <source>
        <dbReference type="SAM" id="MobiDB-lite"/>
    </source>
</evidence>
<accession>A0AAV6VQL8</accession>
<dbReference type="EC" id="3.1.3.2" evidence="3"/>
<dbReference type="InterPro" id="IPR025733">
    <property type="entry name" value="PAPs_C"/>
</dbReference>
<evidence type="ECO:0000256" key="3">
    <source>
        <dbReference type="RuleBase" id="RU361203"/>
    </source>
</evidence>
<feature type="compositionally biased region" description="Basic residues" evidence="4">
    <location>
        <begin position="430"/>
        <end position="446"/>
    </location>
</feature>
<feature type="region of interest" description="Disordered" evidence="4">
    <location>
        <begin position="427"/>
        <end position="446"/>
    </location>
</feature>
<dbReference type="AlphaFoldDB" id="A0AAV6VQL8"/>
<feature type="chain" id="PRO_5043096366" description="Purple acid phosphatase" evidence="3">
    <location>
        <begin position="22"/>
        <end position="446"/>
    </location>
</feature>
<dbReference type="Pfam" id="PF14008">
    <property type="entry name" value="Metallophos_C"/>
    <property type="match status" value="1"/>
</dbReference>
<dbReference type="Pfam" id="PF16656">
    <property type="entry name" value="Pur_ac_phosph_N"/>
    <property type="match status" value="1"/>
</dbReference>
<protein>
    <recommendedName>
        <fullName evidence="3">Purple acid phosphatase</fullName>
        <ecNumber evidence="3">3.1.3.2</ecNumber>
    </recommendedName>
</protein>
<dbReference type="Gene3D" id="2.60.40.380">
    <property type="entry name" value="Purple acid phosphatase-like, N-terminal"/>
    <property type="match status" value="1"/>
</dbReference>
<evidence type="ECO:0000259" key="5">
    <source>
        <dbReference type="Pfam" id="PF00149"/>
    </source>
</evidence>
<dbReference type="Gene3D" id="3.60.21.10">
    <property type="match status" value="1"/>
</dbReference>
<feature type="domain" description="Purple acid phosphatase C-terminal" evidence="6">
    <location>
        <begin position="353"/>
        <end position="415"/>
    </location>
</feature>
<feature type="domain" description="Calcineurin-like phosphoesterase" evidence="5">
    <location>
        <begin position="123"/>
        <end position="328"/>
    </location>
</feature>
<evidence type="ECO:0000256" key="1">
    <source>
        <dbReference type="ARBA" id="ARBA00022729"/>
    </source>
</evidence>
<name>A0AAV6VQL8_9ARAC</name>
<keyword evidence="9" id="KW-1185">Reference proteome</keyword>
<dbReference type="InterPro" id="IPR029052">
    <property type="entry name" value="Metallo-depent_PP-like"/>
</dbReference>
<dbReference type="PANTHER" id="PTHR45867">
    <property type="entry name" value="PURPLE ACID PHOSPHATASE"/>
    <property type="match status" value="1"/>
</dbReference>
<dbReference type="PANTHER" id="PTHR45867:SF3">
    <property type="entry name" value="ACID PHOSPHATASE TYPE 7"/>
    <property type="match status" value="1"/>
</dbReference>
<dbReference type="SUPFAM" id="SSF56300">
    <property type="entry name" value="Metallo-dependent phosphatases"/>
    <property type="match status" value="1"/>
</dbReference>
<dbReference type="InterPro" id="IPR041792">
    <property type="entry name" value="MPP_PAP"/>
</dbReference>
<dbReference type="SUPFAM" id="SSF49363">
    <property type="entry name" value="Purple acid phosphatase, N-terminal domain"/>
    <property type="match status" value="1"/>
</dbReference>
<dbReference type="CDD" id="cd00839">
    <property type="entry name" value="MPP_PAPs"/>
    <property type="match status" value="1"/>
</dbReference>
<dbReference type="GO" id="GO:0046872">
    <property type="term" value="F:metal ion binding"/>
    <property type="evidence" value="ECO:0007669"/>
    <property type="project" value="InterPro"/>
</dbReference>